<dbReference type="PROSITE" id="PS51194">
    <property type="entry name" value="HELICASE_CTER"/>
    <property type="match status" value="1"/>
</dbReference>
<dbReference type="InterPro" id="IPR050474">
    <property type="entry name" value="Hel308_SKI2-like"/>
</dbReference>
<dbReference type="EMBL" id="JBEHCU010006871">
    <property type="protein sequence ID" value="KAL1396036.1"/>
    <property type="molecule type" value="Genomic_DNA"/>
</dbReference>
<evidence type="ECO:0000256" key="3">
    <source>
        <dbReference type="ARBA" id="ARBA00022806"/>
    </source>
</evidence>
<keyword evidence="7" id="KW-1185">Reference proteome</keyword>
<dbReference type="InterPro" id="IPR027417">
    <property type="entry name" value="P-loop_NTPase"/>
</dbReference>
<accession>A0ABD1D8Q4</accession>
<evidence type="ECO:0000313" key="7">
    <source>
        <dbReference type="Proteomes" id="UP001562425"/>
    </source>
</evidence>
<name>A0ABD1D8Q4_CULPP</name>
<organism evidence="6 7">
    <name type="scientific">Culex pipiens pipiens</name>
    <name type="common">Northern house mosquito</name>
    <dbReference type="NCBI Taxonomy" id="38569"/>
    <lineage>
        <taxon>Eukaryota</taxon>
        <taxon>Metazoa</taxon>
        <taxon>Ecdysozoa</taxon>
        <taxon>Arthropoda</taxon>
        <taxon>Hexapoda</taxon>
        <taxon>Insecta</taxon>
        <taxon>Pterygota</taxon>
        <taxon>Neoptera</taxon>
        <taxon>Endopterygota</taxon>
        <taxon>Diptera</taxon>
        <taxon>Nematocera</taxon>
        <taxon>Culicoidea</taxon>
        <taxon>Culicidae</taxon>
        <taxon>Culicinae</taxon>
        <taxon>Culicini</taxon>
        <taxon>Culex</taxon>
        <taxon>Culex</taxon>
    </lineage>
</organism>
<comment type="caution">
    <text evidence="6">The sequence shown here is derived from an EMBL/GenBank/DDBJ whole genome shotgun (WGS) entry which is preliminary data.</text>
</comment>
<dbReference type="GO" id="GO:0005524">
    <property type="term" value="F:ATP binding"/>
    <property type="evidence" value="ECO:0007669"/>
    <property type="project" value="UniProtKB-KW"/>
</dbReference>
<reference evidence="6 7" key="1">
    <citation type="submission" date="2024-05" db="EMBL/GenBank/DDBJ databases">
        <title>Culex pipiens pipiens assembly and annotation.</title>
        <authorList>
            <person name="Alout H."/>
            <person name="Durand T."/>
        </authorList>
    </citation>
    <scope>NUCLEOTIDE SEQUENCE [LARGE SCALE GENOMIC DNA]</scope>
    <source>
        <strain evidence="6">HA-2024</strain>
        <tissue evidence="6">Whole body</tissue>
    </source>
</reference>
<evidence type="ECO:0000259" key="5">
    <source>
        <dbReference type="PROSITE" id="PS51194"/>
    </source>
</evidence>
<sequence>MTDKTLKETLSQGVAYIHEGLAASDHRIVEQLFDSGAVQIAVVTRDLCWGLNIFAYLVIIMDTQFCNGKSHSYDVYPVTDVMQMVGRANRPLEDDDAKCVLMCQSSKKDFFKKFLNESLPVESHLDHRMRDHFNAEIVTKTIENKQDAVDYLTWTFLYRRLTQNPNYYNLQGVTHRHLSDHLSDLVESTRSDLEQLLEIIFEDNVLAAQLPNKLTGPNETAHKYIDLHIKTNLQLQAHLFSIQQIRCMCRLDADEAP</sequence>
<keyword evidence="3" id="KW-0347">Helicase</keyword>
<dbReference type="InterPro" id="IPR036390">
    <property type="entry name" value="WH_DNA-bd_sf"/>
</dbReference>
<dbReference type="SUPFAM" id="SSF52540">
    <property type="entry name" value="P-loop containing nucleoside triphosphate hydrolases"/>
    <property type="match status" value="1"/>
</dbReference>
<dbReference type="Gene3D" id="1.10.10.10">
    <property type="entry name" value="Winged helix-like DNA-binding domain superfamily/Winged helix DNA-binding domain"/>
    <property type="match status" value="1"/>
</dbReference>
<dbReference type="PANTHER" id="PTHR47961">
    <property type="entry name" value="DNA POLYMERASE THETA, PUTATIVE (AFU_ORTHOLOGUE AFUA_1G05260)-RELATED"/>
    <property type="match status" value="1"/>
</dbReference>
<dbReference type="PANTHER" id="PTHR47961:SF4">
    <property type="entry name" value="ACTIVATING SIGNAL COINTEGRATOR 1 COMPLEX SUBUNIT 3"/>
    <property type="match status" value="1"/>
</dbReference>
<evidence type="ECO:0000256" key="4">
    <source>
        <dbReference type="ARBA" id="ARBA00022840"/>
    </source>
</evidence>
<dbReference type="Gene3D" id="3.40.50.300">
    <property type="entry name" value="P-loop containing nucleotide triphosphate hydrolases"/>
    <property type="match status" value="1"/>
</dbReference>
<dbReference type="InterPro" id="IPR001650">
    <property type="entry name" value="Helicase_C-like"/>
</dbReference>
<dbReference type="GO" id="GO:0004386">
    <property type="term" value="F:helicase activity"/>
    <property type="evidence" value="ECO:0007669"/>
    <property type="project" value="UniProtKB-KW"/>
</dbReference>
<dbReference type="Proteomes" id="UP001562425">
    <property type="component" value="Unassembled WGS sequence"/>
</dbReference>
<protein>
    <recommendedName>
        <fullName evidence="5">Helicase C-terminal domain-containing protein</fullName>
    </recommendedName>
</protein>
<dbReference type="SMART" id="SM00490">
    <property type="entry name" value="HELICc"/>
    <property type="match status" value="1"/>
</dbReference>
<evidence type="ECO:0000256" key="2">
    <source>
        <dbReference type="ARBA" id="ARBA00022801"/>
    </source>
</evidence>
<keyword evidence="2" id="KW-0378">Hydrolase</keyword>
<dbReference type="InterPro" id="IPR057842">
    <property type="entry name" value="WH_MER3"/>
</dbReference>
<dbReference type="GO" id="GO:0016787">
    <property type="term" value="F:hydrolase activity"/>
    <property type="evidence" value="ECO:0007669"/>
    <property type="project" value="UniProtKB-KW"/>
</dbReference>
<feature type="domain" description="Helicase C-terminal" evidence="5">
    <location>
        <begin position="1"/>
        <end position="150"/>
    </location>
</feature>
<dbReference type="Pfam" id="PF23445">
    <property type="entry name" value="WHD_SNRNP200"/>
    <property type="match status" value="1"/>
</dbReference>
<proteinExistence type="predicted"/>
<evidence type="ECO:0000313" key="6">
    <source>
        <dbReference type="EMBL" id="KAL1396036.1"/>
    </source>
</evidence>
<dbReference type="SUPFAM" id="SSF46785">
    <property type="entry name" value="Winged helix' DNA-binding domain"/>
    <property type="match status" value="1"/>
</dbReference>
<dbReference type="AlphaFoldDB" id="A0ABD1D8Q4"/>
<evidence type="ECO:0000256" key="1">
    <source>
        <dbReference type="ARBA" id="ARBA00022741"/>
    </source>
</evidence>
<dbReference type="InterPro" id="IPR036388">
    <property type="entry name" value="WH-like_DNA-bd_sf"/>
</dbReference>
<keyword evidence="1" id="KW-0547">Nucleotide-binding</keyword>
<keyword evidence="4" id="KW-0067">ATP-binding</keyword>
<dbReference type="FunFam" id="1.10.10.10:FF:000012">
    <property type="entry name" value="U5 small nuclear ribonucleoprotein helicase"/>
    <property type="match status" value="1"/>
</dbReference>
<gene>
    <name evidence="6" type="ORF">pipiens_002757</name>
</gene>